<dbReference type="Pfam" id="PF13692">
    <property type="entry name" value="Glyco_trans_1_4"/>
    <property type="match status" value="1"/>
</dbReference>
<evidence type="ECO:0000313" key="3">
    <source>
        <dbReference type="Proteomes" id="UP000296374"/>
    </source>
</evidence>
<organism evidence="2 3">
    <name type="scientific">Paracoccus liaowanqingii</name>
    <dbReference type="NCBI Taxonomy" id="2560053"/>
    <lineage>
        <taxon>Bacteria</taxon>
        <taxon>Pseudomonadati</taxon>
        <taxon>Pseudomonadota</taxon>
        <taxon>Alphaproteobacteria</taxon>
        <taxon>Rhodobacterales</taxon>
        <taxon>Paracoccaceae</taxon>
        <taxon>Paracoccus</taxon>
    </lineage>
</organism>
<evidence type="ECO:0000313" key="2">
    <source>
        <dbReference type="EMBL" id="QDA36607.1"/>
    </source>
</evidence>
<protein>
    <submittedName>
        <fullName evidence="2">Glycosyltransferase</fullName>
    </submittedName>
</protein>
<evidence type="ECO:0000259" key="1">
    <source>
        <dbReference type="Pfam" id="PF13439"/>
    </source>
</evidence>
<dbReference type="EMBL" id="CP040764">
    <property type="protein sequence ID" value="QDA36607.1"/>
    <property type="molecule type" value="Genomic_DNA"/>
</dbReference>
<keyword evidence="2" id="KW-0808">Transferase</keyword>
<dbReference type="KEGG" id="plia:E4191_21160"/>
<dbReference type="PANTHER" id="PTHR45947">
    <property type="entry name" value="SULFOQUINOVOSYL TRANSFERASE SQD2"/>
    <property type="match status" value="1"/>
</dbReference>
<dbReference type="AlphaFoldDB" id="A0A4Y5SSW8"/>
<proteinExistence type="predicted"/>
<dbReference type="SUPFAM" id="SSF53756">
    <property type="entry name" value="UDP-Glycosyltransferase/glycogen phosphorylase"/>
    <property type="match status" value="1"/>
</dbReference>
<sequence length="449" mass="49279">MTRTVIISHSHPALRYGGGEVAAHRQFQHMLAGGEDVYFVGSTIGPEDGARFFGPAQRVLSFSDRDFCLRGLGMDAFVMEHPRIETEDWLLDFLLALEGDVYHFHHFWNIGAGTLRRLRAARPQAQMICTLHEMTAICANHGQMVKTSGELCHAASDVACAACLKRSPADFMLRRARMAGMLDLFDVLLSPSQFMADRFEAWGTAPGRVGVIENGLDQGDAPPVQSQADLTRRSRRFAFFGQATPTKGLDVLIRATQEIDAQMRAQDVAPPVAAPAKASARSAPRAAVPTAPLAPISLEIYGVTAEGFAALWPALTPPDWVRFRGRYRPQDCIAIMRRFGWIVIPSVWWENSPVVIQEARAAGTPMIASDIGGMAEKTAGWGVQFPVGDPDALASAILSVHDRPEILAQHIALIAPPLDMAGFMEEWRVACGTEEARRHPERRRPARVD</sequence>
<dbReference type="InterPro" id="IPR050194">
    <property type="entry name" value="Glycosyltransferase_grp1"/>
</dbReference>
<dbReference type="Pfam" id="PF13439">
    <property type="entry name" value="Glyco_transf_4"/>
    <property type="match status" value="1"/>
</dbReference>
<dbReference type="RefSeq" id="WP_139616320.1">
    <property type="nucleotide sequence ID" value="NZ_CP040764.1"/>
</dbReference>
<name>A0A4Y5SSW8_9RHOB</name>
<feature type="domain" description="Glycosyltransferase subfamily 4-like N-terminal" evidence="1">
    <location>
        <begin position="17"/>
        <end position="217"/>
    </location>
</feature>
<keyword evidence="2" id="KW-0614">Plasmid</keyword>
<dbReference type="PANTHER" id="PTHR45947:SF13">
    <property type="entry name" value="TRANSFERASE"/>
    <property type="match status" value="1"/>
</dbReference>
<geneLocation type="plasmid" evidence="2 3">
    <name>unnamed3</name>
</geneLocation>
<dbReference type="GO" id="GO:0016757">
    <property type="term" value="F:glycosyltransferase activity"/>
    <property type="evidence" value="ECO:0007669"/>
    <property type="project" value="UniProtKB-ARBA"/>
</dbReference>
<dbReference type="InterPro" id="IPR028098">
    <property type="entry name" value="Glyco_trans_4-like_N"/>
</dbReference>
<dbReference type="Proteomes" id="UP000296374">
    <property type="component" value="Plasmid unnamed3"/>
</dbReference>
<dbReference type="Gene3D" id="3.40.50.2000">
    <property type="entry name" value="Glycogen Phosphorylase B"/>
    <property type="match status" value="2"/>
</dbReference>
<reference evidence="3" key="1">
    <citation type="submission" date="2019-05" db="EMBL/GenBank/DDBJ databases">
        <title>Tamlana fucoidanivorans sp. nov., isolated from the surface of algae collected from Fujian province in China.</title>
        <authorList>
            <person name="Li J."/>
        </authorList>
    </citation>
    <scope>NUCLEOTIDE SEQUENCE [LARGE SCALE GENOMIC DNA]</scope>
    <source>
        <strain evidence="3">2251</strain>
        <plasmid evidence="3">unnamed3</plasmid>
    </source>
</reference>
<accession>A0A4Y5SSW8</accession>
<gene>
    <name evidence="2" type="ORF">E4191_21160</name>
</gene>